<keyword evidence="2" id="KW-0238">DNA-binding</keyword>
<accession>A0A2G5K5J9</accession>
<dbReference type="NCBIfam" id="NF033788">
    <property type="entry name" value="HTH_metalloreg"/>
    <property type="match status" value="1"/>
</dbReference>
<evidence type="ECO:0000313" key="6">
    <source>
        <dbReference type="Proteomes" id="UP000231516"/>
    </source>
</evidence>
<keyword evidence="1" id="KW-0805">Transcription regulation</keyword>
<dbReference type="Gene3D" id="1.10.10.10">
    <property type="entry name" value="Winged helix-like DNA-binding domain superfamily/Winged helix DNA-binding domain"/>
    <property type="match status" value="1"/>
</dbReference>
<dbReference type="InterPro" id="IPR036388">
    <property type="entry name" value="WH-like_DNA-bd_sf"/>
</dbReference>
<evidence type="ECO:0000256" key="1">
    <source>
        <dbReference type="ARBA" id="ARBA00023015"/>
    </source>
</evidence>
<evidence type="ECO:0000259" key="4">
    <source>
        <dbReference type="PROSITE" id="PS50987"/>
    </source>
</evidence>
<dbReference type="PANTHER" id="PTHR33154:SF33">
    <property type="entry name" value="TRANSCRIPTIONAL REPRESSOR SDPR"/>
    <property type="match status" value="1"/>
</dbReference>
<dbReference type="AlphaFoldDB" id="A0A2G5K5J9"/>
<evidence type="ECO:0000313" key="5">
    <source>
        <dbReference type="EMBL" id="PIB24806.1"/>
    </source>
</evidence>
<gene>
    <name evidence="5" type="ORF">BFP76_06435</name>
</gene>
<reference evidence="5 6" key="1">
    <citation type="submission" date="2016-08" db="EMBL/GenBank/DDBJ databases">
        <title>Draft genome of Amylibacter sp. strain 4G11.</title>
        <authorList>
            <person name="Wong S.-K."/>
            <person name="Hamasaki K."/>
            <person name="Yoshizawa S."/>
        </authorList>
    </citation>
    <scope>NUCLEOTIDE SEQUENCE [LARGE SCALE GENOMIC DNA]</scope>
    <source>
        <strain evidence="5 6">4G11</strain>
    </source>
</reference>
<dbReference type="InterPro" id="IPR001845">
    <property type="entry name" value="HTH_ArsR_DNA-bd_dom"/>
</dbReference>
<dbReference type="PANTHER" id="PTHR33154">
    <property type="entry name" value="TRANSCRIPTIONAL REGULATOR, ARSR FAMILY"/>
    <property type="match status" value="1"/>
</dbReference>
<dbReference type="Pfam" id="PF01022">
    <property type="entry name" value="HTH_5"/>
    <property type="match status" value="1"/>
</dbReference>
<evidence type="ECO:0000256" key="2">
    <source>
        <dbReference type="ARBA" id="ARBA00023125"/>
    </source>
</evidence>
<dbReference type="OrthoDB" id="9790747at2"/>
<dbReference type="InterPro" id="IPR051081">
    <property type="entry name" value="HTH_MetalResp_TranReg"/>
</dbReference>
<dbReference type="Proteomes" id="UP000231516">
    <property type="component" value="Unassembled WGS sequence"/>
</dbReference>
<dbReference type="SUPFAM" id="SSF46785">
    <property type="entry name" value="Winged helix' DNA-binding domain"/>
    <property type="match status" value="1"/>
</dbReference>
<evidence type="ECO:0000256" key="3">
    <source>
        <dbReference type="ARBA" id="ARBA00023163"/>
    </source>
</evidence>
<comment type="caution">
    <text evidence="5">The sequence shown here is derived from an EMBL/GenBank/DDBJ whole genome shotgun (WGS) entry which is preliminary data.</text>
</comment>
<dbReference type="PROSITE" id="PS50987">
    <property type="entry name" value="HTH_ARSR_2"/>
    <property type="match status" value="1"/>
</dbReference>
<dbReference type="SMART" id="SM00418">
    <property type="entry name" value="HTH_ARSR"/>
    <property type="match status" value="1"/>
</dbReference>
<dbReference type="InterPro" id="IPR011991">
    <property type="entry name" value="ArsR-like_HTH"/>
</dbReference>
<dbReference type="GO" id="GO:0003677">
    <property type="term" value="F:DNA binding"/>
    <property type="evidence" value="ECO:0007669"/>
    <property type="project" value="UniProtKB-KW"/>
</dbReference>
<name>A0A2G5K5J9_9RHOB</name>
<dbReference type="CDD" id="cd00090">
    <property type="entry name" value="HTH_ARSR"/>
    <property type="match status" value="1"/>
</dbReference>
<protein>
    <submittedName>
        <fullName evidence="5">Transcriptional regulator</fullName>
    </submittedName>
</protein>
<keyword evidence="3" id="KW-0804">Transcription</keyword>
<dbReference type="EMBL" id="MDGM01000012">
    <property type="protein sequence ID" value="PIB24806.1"/>
    <property type="molecule type" value="Genomic_DNA"/>
</dbReference>
<organism evidence="5 6">
    <name type="scientific">Paramylibacter kogurei</name>
    <dbReference type="NCBI Taxonomy" id="1889778"/>
    <lineage>
        <taxon>Bacteria</taxon>
        <taxon>Pseudomonadati</taxon>
        <taxon>Pseudomonadota</taxon>
        <taxon>Alphaproteobacteria</taxon>
        <taxon>Rhodobacterales</taxon>
        <taxon>Paracoccaceae</taxon>
        <taxon>Paramylibacter</taxon>
    </lineage>
</organism>
<dbReference type="GO" id="GO:0003700">
    <property type="term" value="F:DNA-binding transcription factor activity"/>
    <property type="evidence" value="ECO:0007669"/>
    <property type="project" value="InterPro"/>
</dbReference>
<dbReference type="InterPro" id="IPR036390">
    <property type="entry name" value="WH_DNA-bd_sf"/>
</dbReference>
<keyword evidence="6" id="KW-1185">Reference proteome</keyword>
<sequence length="102" mass="11564">MTYDMIFTALADPRRRNILQQIATQPMSVAQLADQHNVSRPAISQHLKILTDAGLLSVTPKGTKRIYQINRDGLEPVRAYIDGFWDDALTAFQDHIINQTKD</sequence>
<dbReference type="PRINTS" id="PR00778">
    <property type="entry name" value="HTHARSR"/>
</dbReference>
<feature type="domain" description="HTH arsR-type" evidence="4">
    <location>
        <begin position="1"/>
        <end position="102"/>
    </location>
</feature>
<proteinExistence type="predicted"/>